<dbReference type="GO" id="GO:0050650">
    <property type="term" value="P:chondroitin sulfate proteoglycan biosynthetic process"/>
    <property type="evidence" value="ECO:0007669"/>
    <property type="project" value="InterPro"/>
</dbReference>
<accession>A0A0K0FPT2</accession>
<protein>
    <submittedName>
        <fullName evidence="3">Sulfotransferase family-containing protein</fullName>
    </submittedName>
</protein>
<dbReference type="Proteomes" id="UP000035680">
    <property type="component" value="Unassembled WGS sequence"/>
</dbReference>
<feature type="chain" id="PRO_5005330213" evidence="1">
    <location>
        <begin position="24"/>
        <end position="209"/>
    </location>
</feature>
<organism evidence="2 3">
    <name type="scientific">Strongyloides venezuelensis</name>
    <name type="common">Threadworm</name>
    <dbReference type="NCBI Taxonomy" id="75913"/>
    <lineage>
        <taxon>Eukaryota</taxon>
        <taxon>Metazoa</taxon>
        <taxon>Ecdysozoa</taxon>
        <taxon>Nematoda</taxon>
        <taxon>Chromadorea</taxon>
        <taxon>Rhabditida</taxon>
        <taxon>Tylenchina</taxon>
        <taxon>Panagrolaimomorpha</taxon>
        <taxon>Strongyloidoidea</taxon>
        <taxon>Strongyloididae</taxon>
        <taxon>Strongyloides</taxon>
    </lineage>
</organism>
<sequence length="209" mass="24794">MNILNYSAILVLICINLPDFILTLKTNITCSSIMKEYKCLRHSQERNSNYIVLKKYKLNVCSIGKNFSQMIAAIFCYLFNDKLFLSKHKHLNEDYWASRACGKKLFFNNIRQISNKYKIKKFKLFRSKWKHFIIIRNPIERFLSGFTHLCIVTMNQISSLRSCYYCGGNMECVIKNLYETLKNYSYNGTQTIFHIKHHFFPQTWLVSTS</sequence>
<dbReference type="Pfam" id="PF03567">
    <property type="entry name" value="Sulfotransfer_2"/>
    <property type="match status" value="1"/>
</dbReference>
<dbReference type="InterPro" id="IPR005331">
    <property type="entry name" value="Sulfotransferase"/>
</dbReference>
<reference evidence="2" key="1">
    <citation type="submission" date="2014-07" db="EMBL/GenBank/DDBJ databases">
        <authorList>
            <person name="Martin A.A"/>
            <person name="De Silva N."/>
        </authorList>
    </citation>
    <scope>NUCLEOTIDE SEQUENCE</scope>
</reference>
<dbReference type="PANTHER" id="PTHR22900:SF10">
    <property type="entry name" value="CARBOHYDRATE SULFOTRANSFERASE"/>
    <property type="match status" value="1"/>
</dbReference>
<name>A0A0K0FPT2_STRVS</name>
<dbReference type="GO" id="GO:1902884">
    <property type="term" value="P:positive regulation of response to oxidative stress"/>
    <property type="evidence" value="ECO:0007669"/>
    <property type="project" value="InterPro"/>
</dbReference>
<evidence type="ECO:0000313" key="3">
    <source>
        <dbReference type="WBParaSite" id="SVE_1122800.1"/>
    </source>
</evidence>
<dbReference type="GO" id="GO:0047756">
    <property type="term" value="F:chondroitin 4-sulfotransferase activity"/>
    <property type="evidence" value="ECO:0007669"/>
    <property type="project" value="InterPro"/>
</dbReference>
<dbReference type="InterPro" id="IPR007669">
    <property type="entry name" value="Chst-1-like"/>
</dbReference>
<evidence type="ECO:0000313" key="2">
    <source>
        <dbReference type="Proteomes" id="UP000035680"/>
    </source>
</evidence>
<reference evidence="3" key="2">
    <citation type="submission" date="2015-08" db="UniProtKB">
        <authorList>
            <consortium name="WormBaseParasite"/>
        </authorList>
    </citation>
    <scope>IDENTIFICATION</scope>
</reference>
<proteinExistence type="predicted"/>
<dbReference type="AlphaFoldDB" id="A0A0K0FPT2"/>
<keyword evidence="2" id="KW-1185">Reference proteome</keyword>
<dbReference type="PANTHER" id="PTHR22900">
    <property type="entry name" value="PROTEIN CBG14245-RELATED"/>
    <property type="match status" value="1"/>
</dbReference>
<feature type="signal peptide" evidence="1">
    <location>
        <begin position="1"/>
        <end position="23"/>
    </location>
</feature>
<dbReference type="GO" id="GO:0016020">
    <property type="term" value="C:membrane"/>
    <property type="evidence" value="ECO:0007669"/>
    <property type="project" value="InterPro"/>
</dbReference>
<evidence type="ECO:0000256" key="1">
    <source>
        <dbReference type="SAM" id="SignalP"/>
    </source>
</evidence>
<dbReference type="WBParaSite" id="SVE_1122800.1">
    <property type="protein sequence ID" value="SVE_1122800.1"/>
    <property type="gene ID" value="SVE_1122800"/>
</dbReference>
<keyword evidence="1" id="KW-0732">Signal</keyword>